<accession>A0ABN9WAE6</accession>
<dbReference type="CDD" id="cd02257">
    <property type="entry name" value="Peptidase_C19"/>
    <property type="match status" value="1"/>
</dbReference>
<dbReference type="InterPro" id="IPR001394">
    <property type="entry name" value="Peptidase_C19_UCH"/>
</dbReference>
<dbReference type="Pfam" id="PF00443">
    <property type="entry name" value="UCH"/>
    <property type="match status" value="1"/>
</dbReference>
<gene>
    <name evidence="2" type="ORF">PCOR1329_LOCUS65466</name>
</gene>
<evidence type="ECO:0000313" key="2">
    <source>
        <dbReference type="EMBL" id="CAK0883202.1"/>
    </source>
</evidence>
<keyword evidence="3" id="KW-1185">Reference proteome</keyword>
<dbReference type="InterPro" id="IPR038765">
    <property type="entry name" value="Papain-like_cys_pep_sf"/>
</dbReference>
<dbReference type="Proteomes" id="UP001189429">
    <property type="component" value="Unassembled WGS sequence"/>
</dbReference>
<evidence type="ECO:0000313" key="3">
    <source>
        <dbReference type="Proteomes" id="UP001189429"/>
    </source>
</evidence>
<dbReference type="InterPro" id="IPR018200">
    <property type="entry name" value="USP_CS"/>
</dbReference>
<sequence>MKVRRRVACPTKLALPTGDYRLYGVVSHVGSGLSSGHYVAAVQSLRDGVWYECDDTQTYNHFRGQMIDKG</sequence>
<dbReference type="PROSITE" id="PS50235">
    <property type="entry name" value="USP_3"/>
    <property type="match status" value="1"/>
</dbReference>
<dbReference type="SUPFAM" id="SSF54001">
    <property type="entry name" value="Cysteine proteinases"/>
    <property type="match status" value="1"/>
</dbReference>
<dbReference type="InterPro" id="IPR028889">
    <property type="entry name" value="USP"/>
</dbReference>
<comment type="caution">
    <text evidence="2">The sequence shown here is derived from an EMBL/GenBank/DDBJ whole genome shotgun (WGS) entry which is preliminary data.</text>
</comment>
<dbReference type="PROSITE" id="PS00973">
    <property type="entry name" value="USP_2"/>
    <property type="match status" value="1"/>
</dbReference>
<evidence type="ECO:0000259" key="1">
    <source>
        <dbReference type="PROSITE" id="PS50235"/>
    </source>
</evidence>
<proteinExistence type="predicted"/>
<dbReference type="Gene3D" id="3.90.70.10">
    <property type="entry name" value="Cysteine proteinases"/>
    <property type="match status" value="1"/>
</dbReference>
<name>A0ABN9WAE6_9DINO</name>
<feature type="domain" description="USP" evidence="1">
    <location>
        <begin position="1"/>
        <end position="70"/>
    </location>
</feature>
<organism evidence="2 3">
    <name type="scientific">Prorocentrum cordatum</name>
    <dbReference type="NCBI Taxonomy" id="2364126"/>
    <lineage>
        <taxon>Eukaryota</taxon>
        <taxon>Sar</taxon>
        <taxon>Alveolata</taxon>
        <taxon>Dinophyceae</taxon>
        <taxon>Prorocentrales</taxon>
        <taxon>Prorocentraceae</taxon>
        <taxon>Prorocentrum</taxon>
    </lineage>
</organism>
<dbReference type="EMBL" id="CAUYUJ010018388">
    <property type="protein sequence ID" value="CAK0883202.1"/>
    <property type="molecule type" value="Genomic_DNA"/>
</dbReference>
<reference evidence="2" key="1">
    <citation type="submission" date="2023-10" db="EMBL/GenBank/DDBJ databases">
        <authorList>
            <person name="Chen Y."/>
            <person name="Shah S."/>
            <person name="Dougan E. K."/>
            <person name="Thang M."/>
            <person name="Chan C."/>
        </authorList>
    </citation>
    <scope>NUCLEOTIDE SEQUENCE [LARGE SCALE GENOMIC DNA]</scope>
</reference>
<protein>
    <recommendedName>
        <fullName evidence="1">USP domain-containing protein</fullName>
    </recommendedName>
</protein>